<dbReference type="EMBL" id="CAJOBE010007338">
    <property type="protein sequence ID" value="CAF4033387.1"/>
    <property type="molecule type" value="Genomic_DNA"/>
</dbReference>
<comment type="similarity">
    <text evidence="1 4">Belongs to the universal ribosomal protein uL1 family.</text>
</comment>
<keyword evidence="9" id="KW-1185">Reference proteome</keyword>
<dbReference type="EMBL" id="CAJNOL010001109">
    <property type="protein sequence ID" value="CAF1289235.1"/>
    <property type="molecule type" value="Genomic_DNA"/>
</dbReference>
<dbReference type="Gene3D" id="3.30.190.20">
    <property type="match status" value="1"/>
</dbReference>
<dbReference type="Proteomes" id="UP000663870">
    <property type="component" value="Unassembled WGS sequence"/>
</dbReference>
<gene>
    <name evidence="7" type="ORF">FNK824_LOCUS27771</name>
    <name evidence="6" type="ORF">JXQ802_LOCUS28906</name>
    <name evidence="5" type="ORF">PYM288_LOCUS11670</name>
</gene>
<dbReference type="GO" id="GO:0015934">
    <property type="term" value="C:large ribosomal subunit"/>
    <property type="evidence" value="ECO:0007669"/>
    <property type="project" value="InterPro"/>
</dbReference>
<name>A0A814CCQ6_9BILA</name>
<evidence type="ECO:0000313" key="6">
    <source>
        <dbReference type="EMBL" id="CAF1289235.1"/>
    </source>
</evidence>
<dbReference type="Pfam" id="PF00687">
    <property type="entry name" value="Ribosomal_L1"/>
    <property type="match status" value="1"/>
</dbReference>
<evidence type="ECO:0000256" key="1">
    <source>
        <dbReference type="ARBA" id="ARBA00010531"/>
    </source>
</evidence>
<reference evidence="5" key="1">
    <citation type="submission" date="2021-02" db="EMBL/GenBank/DDBJ databases">
        <authorList>
            <person name="Nowell W R."/>
        </authorList>
    </citation>
    <scope>NUCLEOTIDE SEQUENCE</scope>
</reference>
<evidence type="ECO:0000313" key="5">
    <source>
        <dbReference type="EMBL" id="CAF0942560.1"/>
    </source>
</evidence>
<evidence type="ECO:0000313" key="9">
    <source>
        <dbReference type="Proteomes" id="UP000663870"/>
    </source>
</evidence>
<dbReference type="InterPro" id="IPR016095">
    <property type="entry name" value="Ribosomal_uL1_3-a/b-sand"/>
</dbReference>
<dbReference type="GO" id="GO:0003723">
    <property type="term" value="F:RNA binding"/>
    <property type="evidence" value="ECO:0007669"/>
    <property type="project" value="InterPro"/>
</dbReference>
<evidence type="ECO:0000256" key="2">
    <source>
        <dbReference type="ARBA" id="ARBA00022980"/>
    </source>
</evidence>
<dbReference type="PIRSF" id="PIRSF002155">
    <property type="entry name" value="Ribosomal_L1"/>
    <property type="match status" value="1"/>
</dbReference>
<dbReference type="GO" id="GO:0006412">
    <property type="term" value="P:translation"/>
    <property type="evidence" value="ECO:0007669"/>
    <property type="project" value="InterPro"/>
</dbReference>
<evidence type="ECO:0000313" key="7">
    <source>
        <dbReference type="EMBL" id="CAF4033387.1"/>
    </source>
</evidence>
<protein>
    <recommendedName>
        <fullName evidence="4">Ribosomal protein</fullName>
    </recommendedName>
</protein>
<dbReference type="CDD" id="cd00403">
    <property type="entry name" value="Ribosomal_L1"/>
    <property type="match status" value="1"/>
</dbReference>
<dbReference type="Proteomes" id="UP000663854">
    <property type="component" value="Unassembled WGS sequence"/>
</dbReference>
<dbReference type="SUPFAM" id="SSF56808">
    <property type="entry name" value="Ribosomal protein L1"/>
    <property type="match status" value="1"/>
</dbReference>
<evidence type="ECO:0000256" key="4">
    <source>
        <dbReference type="RuleBase" id="RU000659"/>
    </source>
</evidence>
<accession>A0A814CCQ6</accession>
<dbReference type="InterPro" id="IPR023674">
    <property type="entry name" value="Ribosomal_uL1-like"/>
</dbReference>
<evidence type="ECO:0000256" key="3">
    <source>
        <dbReference type="ARBA" id="ARBA00023274"/>
    </source>
</evidence>
<organism evidence="5 8">
    <name type="scientific">Rotaria sordida</name>
    <dbReference type="NCBI Taxonomy" id="392033"/>
    <lineage>
        <taxon>Eukaryota</taxon>
        <taxon>Metazoa</taxon>
        <taxon>Spiralia</taxon>
        <taxon>Gnathifera</taxon>
        <taxon>Rotifera</taxon>
        <taxon>Eurotatoria</taxon>
        <taxon>Bdelloidea</taxon>
        <taxon>Philodinida</taxon>
        <taxon>Philodinidae</taxon>
        <taxon>Rotaria</taxon>
    </lineage>
</organism>
<dbReference type="InterPro" id="IPR002143">
    <property type="entry name" value="Ribosomal_uL1"/>
</dbReference>
<dbReference type="PROSITE" id="PS01199">
    <property type="entry name" value="RIBOSOMAL_L1"/>
    <property type="match status" value="1"/>
</dbReference>
<dbReference type="AlphaFoldDB" id="A0A814CCQ6"/>
<dbReference type="InterPro" id="IPR028364">
    <property type="entry name" value="Ribosomal_uL1/biogenesis"/>
</dbReference>
<dbReference type="PANTHER" id="PTHR36427:SF3">
    <property type="entry name" value="LARGE RIBOSOMAL SUBUNIT PROTEIN UL1M"/>
    <property type="match status" value="1"/>
</dbReference>
<dbReference type="Proteomes" id="UP000663874">
    <property type="component" value="Unassembled WGS sequence"/>
</dbReference>
<proteinExistence type="inferred from homology"/>
<evidence type="ECO:0000313" key="8">
    <source>
        <dbReference type="Proteomes" id="UP000663854"/>
    </source>
</evidence>
<keyword evidence="3 4" id="KW-0687">Ribonucleoprotein</keyword>
<dbReference type="EMBL" id="CAJNOH010000202">
    <property type="protein sequence ID" value="CAF0942560.1"/>
    <property type="molecule type" value="Genomic_DNA"/>
</dbReference>
<comment type="caution">
    <text evidence="5">The sequence shown here is derived from an EMBL/GenBank/DDBJ whole genome shotgun (WGS) entry which is preliminary data.</text>
</comment>
<dbReference type="GO" id="GO:0003735">
    <property type="term" value="F:structural constituent of ribosome"/>
    <property type="evidence" value="ECO:0007669"/>
    <property type="project" value="InterPro"/>
</dbReference>
<keyword evidence="2 4" id="KW-0689">Ribosomal protein</keyword>
<dbReference type="InterPro" id="IPR023673">
    <property type="entry name" value="Ribosomal_uL1_CS"/>
</dbReference>
<dbReference type="Gene3D" id="3.40.50.790">
    <property type="match status" value="1"/>
</dbReference>
<dbReference type="PANTHER" id="PTHR36427">
    <property type="entry name" value="54S RIBOSOMAL PROTEIN L1, MITOCHONDRIAL"/>
    <property type="match status" value="1"/>
</dbReference>
<sequence length="232" mass="27321">MSSDWITSNTNDTINVDIYSQETLRESIDHLLDYANVHHQRKFVETVELQIVLKNYDTQREKRFATNIQLRYPIRPRYKVCVYGDEQHCDEARLHNIPHMSTDDLRRMNKDRKKKRKLEHRYHAFLASENVIRQIPRLLGPGLGRAGKFPTLITHTESLRDKIEQMKGNIRIQLKKQPLINVPVGHVNMTGEQLMSNITMTINCAVALLRKHWQHVQKVFIKSTMGPSRRLY</sequence>